<dbReference type="AlphaFoldDB" id="A0A1M5RTB5"/>
<evidence type="ECO:0000313" key="2">
    <source>
        <dbReference type="Proteomes" id="UP000242329"/>
    </source>
</evidence>
<protein>
    <submittedName>
        <fullName evidence="1">Uncharacterized protein</fullName>
    </submittedName>
</protein>
<keyword evidence="2" id="KW-1185">Reference proteome</keyword>
<name>A0A1M5RTB5_9FIRM</name>
<dbReference type="STRING" id="1123382.SAMN02745221_02102"/>
<organism evidence="1 2">
    <name type="scientific">Thermosyntropha lipolytica DSM 11003</name>
    <dbReference type="NCBI Taxonomy" id="1123382"/>
    <lineage>
        <taxon>Bacteria</taxon>
        <taxon>Bacillati</taxon>
        <taxon>Bacillota</taxon>
        <taxon>Clostridia</taxon>
        <taxon>Eubacteriales</taxon>
        <taxon>Syntrophomonadaceae</taxon>
        <taxon>Thermosyntropha</taxon>
    </lineage>
</organism>
<proteinExistence type="predicted"/>
<accession>A0A1M5RTB5</accession>
<dbReference type="EMBL" id="FQWY01000057">
    <property type="protein sequence ID" value="SHH29409.1"/>
    <property type="molecule type" value="Genomic_DNA"/>
</dbReference>
<sequence>MYNYSYMWEIKEGYEVEAGICENKEKIPDVLKLKTDKPFIIYAVTEVVDDNQGELYICNWGRKKKSFIREAGKELLTRLKNFYQNQFLIASDYDDPPEITAHLLKVHIEDVYNCGGDKRINIKKYKENWGFFEKMSDQELREEGDLWWEGAPFIYNGYVKIYHQEKLQEMKRYDFMAASLLIKEGKNINIITTRECELGVIQKMLCFLMEAAVEYGEDREEIMQEWMDFIAR</sequence>
<dbReference type="Proteomes" id="UP000242329">
    <property type="component" value="Unassembled WGS sequence"/>
</dbReference>
<evidence type="ECO:0000313" key="1">
    <source>
        <dbReference type="EMBL" id="SHH29409.1"/>
    </source>
</evidence>
<reference evidence="2" key="1">
    <citation type="submission" date="2016-11" db="EMBL/GenBank/DDBJ databases">
        <authorList>
            <person name="Varghese N."/>
            <person name="Submissions S."/>
        </authorList>
    </citation>
    <scope>NUCLEOTIDE SEQUENCE [LARGE SCALE GENOMIC DNA]</scope>
    <source>
        <strain evidence="2">DSM 11003</strain>
    </source>
</reference>
<gene>
    <name evidence="1" type="ORF">SAMN02745221_02102</name>
</gene>
<dbReference type="RefSeq" id="WP_073093481.1">
    <property type="nucleotide sequence ID" value="NZ_FQWY01000057.1"/>
</dbReference>